<dbReference type="InParanoid" id="A0A0D2HQ67"/>
<reference evidence="2 3" key="1">
    <citation type="submission" date="2013-11" db="EMBL/GenBank/DDBJ databases">
        <title>Metagenomic analysis of a methanogenic consortium involved in long chain n-alkane degradation.</title>
        <authorList>
            <person name="Davidova I.A."/>
            <person name="Callaghan A.V."/>
            <person name="Wawrik B."/>
            <person name="Pruitt S."/>
            <person name="Marks C."/>
            <person name="Duncan K.E."/>
            <person name="Suflita J.M."/>
        </authorList>
    </citation>
    <scope>NUCLEOTIDE SEQUENCE [LARGE SCALE GENOMIC DNA]</scope>
    <source>
        <strain evidence="2 3">SPR</strain>
    </source>
</reference>
<feature type="region of interest" description="Disordered" evidence="1">
    <location>
        <begin position="1"/>
        <end position="23"/>
    </location>
</feature>
<keyword evidence="3" id="KW-1185">Reference proteome</keyword>
<organism evidence="2 3">
    <name type="scientific">Dethiosulfatarculus sandiegensis</name>
    <dbReference type="NCBI Taxonomy" id="1429043"/>
    <lineage>
        <taxon>Bacteria</taxon>
        <taxon>Pseudomonadati</taxon>
        <taxon>Thermodesulfobacteriota</taxon>
        <taxon>Desulfarculia</taxon>
        <taxon>Desulfarculales</taxon>
        <taxon>Desulfarculaceae</taxon>
        <taxon>Dethiosulfatarculus</taxon>
    </lineage>
</organism>
<proteinExistence type="predicted"/>
<evidence type="ECO:0000256" key="1">
    <source>
        <dbReference type="SAM" id="MobiDB-lite"/>
    </source>
</evidence>
<evidence type="ECO:0000313" key="3">
    <source>
        <dbReference type="Proteomes" id="UP000032233"/>
    </source>
</evidence>
<gene>
    <name evidence="2" type="ORF">X474_18610</name>
</gene>
<accession>A0A0D2HQ67</accession>
<feature type="compositionally biased region" description="Basic and acidic residues" evidence="1">
    <location>
        <begin position="8"/>
        <end position="22"/>
    </location>
</feature>
<dbReference type="EMBL" id="AZAC01000029">
    <property type="protein sequence ID" value="KIX12618.1"/>
    <property type="molecule type" value="Genomic_DNA"/>
</dbReference>
<name>A0A0D2HQ67_9BACT</name>
<sequence length="261" mass="29647">MKLRKEKRREMNQQKKTGLDQKKLRHALKKWQEEQGRGAWQKLGQLSGLDAGGLSRICKGQREASINTWLKLHQSLPAEFPLPSPLQSQAFSPSLPKYVQAPSALPREQSPTWWKQPLSPKAQPMPVLAPVFRLEEGLIWDDQGLPASPAQGQVYFTPPAQGTRYFFLRLNKNHLRLSFYAGDLVLIEGKISPDPGELCLATWPDKGKGNFYYWHRVAESGILLPPDPGNAPELIAKDEMQNVFLHRVSSLTRQIKKAHRF</sequence>
<comment type="caution">
    <text evidence="2">The sequence shown here is derived from an EMBL/GenBank/DDBJ whole genome shotgun (WGS) entry which is preliminary data.</text>
</comment>
<dbReference type="Proteomes" id="UP000032233">
    <property type="component" value="Unassembled WGS sequence"/>
</dbReference>
<protein>
    <submittedName>
        <fullName evidence="2">Uncharacterized protein</fullName>
    </submittedName>
</protein>
<dbReference type="AlphaFoldDB" id="A0A0D2HQ67"/>
<evidence type="ECO:0000313" key="2">
    <source>
        <dbReference type="EMBL" id="KIX12618.1"/>
    </source>
</evidence>